<protein>
    <recommendedName>
        <fullName evidence="2">C-type lectin domain-containing protein</fullName>
    </recommendedName>
</protein>
<dbReference type="CDD" id="cd00037">
    <property type="entry name" value="CLECT"/>
    <property type="match status" value="1"/>
</dbReference>
<dbReference type="SUPFAM" id="SSF56436">
    <property type="entry name" value="C-type lectin-like"/>
    <property type="match status" value="1"/>
</dbReference>
<dbReference type="PROSITE" id="PS50041">
    <property type="entry name" value="C_TYPE_LECTIN_2"/>
    <property type="match status" value="1"/>
</dbReference>
<dbReference type="InterPro" id="IPR050111">
    <property type="entry name" value="C-type_lectin/snaclec_domain"/>
</dbReference>
<reference evidence="3 4" key="1">
    <citation type="journal article" date="2007" name="Nature">
        <title>Evolution of genes and genomes on the Drosophila phylogeny.</title>
        <authorList>
            <consortium name="Drosophila 12 Genomes Consortium"/>
            <person name="Clark A.G."/>
            <person name="Eisen M.B."/>
            <person name="Smith D.R."/>
            <person name="Bergman C.M."/>
            <person name="Oliver B."/>
            <person name="Markow T.A."/>
            <person name="Kaufman T.C."/>
            <person name="Kellis M."/>
            <person name="Gelbart W."/>
            <person name="Iyer V.N."/>
            <person name="Pollard D.A."/>
            <person name="Sackton T.B."/>
            <person name="Larracuente A.M."/>
            <person name="Singh N.D."/>
            <person name="Abad J.P."/>
            <person name="Abt D.N."/>
            <person name="Adryan B."/>
            <person name="Aguade M."/>
            <person name="Akashi H."/>
            <person name="Anderson W.W."/>
            <person name="Aquadro C.F."/>
            <person name="Ardell D.H."/>
            <person name="Arguello R."/>
            <person name="Artieri C.G."/>
            <person name="Barbash D.A."/>
            <person name="Barker D."/>
            <person name="Barsanti P."/>
            <person name="Batterham P."/>
            <person name="Batzoglou S."/>
            <person name="Begun D."/>
            <person name="Bhutkar A."/>
            <person name="Blanco E."/>
            <person name="Bosak S.A."/>
            <person name="Bradley R.K."/>
            <person name="Brand A.D."/>
            <person name="Brent M.R."/>
            <person name="Brooks A.N."/>
            <person name="Brown R.H."/>
            <person name="Butlin R.K."/>
            <person name="Caggese C."/>
            <person name="Calvi B.R."/>
            <person name="Bernardo de Carvalho A."/>
            <person name="Caspi A."/>
            <person name="Castrezana S."/>
            <person name="Celniker S.E."/>
            <person name="Chang J.L."/>
            <person name="Chapple C."/>
            <person name="Chatterji S."/>
            <person name="Chinwalla A."/>
            <person name="Civetta A."/>
            <person name="Clifton S.W."/>
            <person name="Comeron J.M."/>
            <person name="Costello J.C."/>
            <person name="Coyne J.A."/>
            <person name="Daub J."/>
            <person name="David R.G."/>
            <person name="Delcher A.L."/>
            <person name="Delehaunty K."/>
            <person name="Do C.B."/>
            <person name="Ebling H."/>
            <person name="Edwards K."/>
            <person name="Eickbush T."/>
            <person name="Evans J.D."/>
            <person name="Filipski A."/>
            <person name="Findeiss S."/>
            <person name="Freyhult E."/>
            <person name="Fulton L."/>
            <person name="Fulton R."/>
            <person name="Garcia A.C."/>
            <person name="Gardiner A."/>
            <person name="Garfield D.A."/>
            <person name="Garvin B.E."/>
            <person name="Gibson G."/>
            <person name="Gilbert D."/>
            <person name="Gnerre S."/>
            <person name="Godfrey J."/>
            <person name="Good R."/>
            <person name="Gotea V."/>
            <person name="Gravely B."/>
            <person name="Greenberg A.J."/>
            <person name="Griffiths-Jones S."/>
            <person name="Gross S."/>
            <person name="Guigo R."/>
            <person name="Gustafson E.A."/>
            <person name="Haerty W."/>
            <person name="Hahn M.W."/>
            <person name="Halligan D.L."/>
            <person name="Halpern A.L."/>
            <person name="Halter G.M."/>
            <person name="Han M.V."/>
            <person name="Heger A."/>
            <person name="Hillier L."/>
            <person name="Hinrichs A.S."/>
            <person name="Holmes I."/>
            <person name="Hoskins R.A."/>
            <person name="Hubisz M.J."/>
            <person name="Hultmark D."/>
            <person name="Huntley M.A."/>
            <person name="Jaffe D.B."/>
            <person name="Jagadeeshan S."/>
            <person name="Jeck W.R."/>
            <person name="Johnson J."/>
            <person name="Jones C.D."/>
            <person name="Jordan W.C."/>
            <person name="Karpen G.H."/>
            <person name="Kataoka E."/>
            <person name="Keightley P.D."/>
            <person name="Kheradpour P."/>
            <person name="Kirkness E.F."/>
            <person name="Koerich L.B."/>
            <person name="Kristiansen K."/>
            <person name="Kudrna D."/>
            <person name="Kulathinal R.J."/>
            <person name="Kumar S."/>
            <person name="Kwok R."/>
            <person name="Lander E."/>
            <person name="Langley C.H."/>
            <person name="Lapoint R."/>
            <person name="Lazzaro B.P."/>
            <person name="Lee S.J."/>
            <person name="Levesque L."/>
            <person name="Li R."/>
            <person name="Lin C.F."/>
            <person name="Lin M.F."/>
            <person name="Lindblad-Toh K."/>
            <person name="Llopart A."/>
            <person name="Long M."/>
            <person name="Low L."/>
            <person name="Lozovsky E."/>
            <person name="Lu J."/>
            <person name="Luo M."/>
            <person name="Machado C.A."/>
            <person name="Makalowski W."/>
            <person name="Marzo M."/>
            <person name="Matsuda M."/>
            <person name="Matzkin L."/>
            <person name="McAllister B."/>
            <person name="McBride C.S."/>
            <person name="McKernan B."/>
            <person name="McKernan K."/>
            <person name="Mendez-Lago M."/>
            <person name="Minx P."/>
            <person name="Mollenhauer M.U."/>
            <person name="Montooth K."/>
            <person name="Mount S.M."/>
            <person name="Mu X."/>
            <person name="Myers E."/>
            <person name="Negre B."/>
            <person name="Newfeld S."/>
            <person name="Nielsen R."/>
            <person name="Noor M.A."/>
            <person name="O'Grady P."/>
            <person name="Pachter L."/>
            <person name="Papaceit M."/>
            <person name="Parisi M.J."/>
            <person name="Parisi M."/>
            <person name="Parts L."/>
            <person name="Pedersen J.S."/>
            <person name="Pesole G."/>
            <person name="Phillippy A.M."/>
            <person name="Ponting C.P."/>
            <person name="Pop M."/>
            <person name="Porcelli D."/>
            <person name="Powell J.R."/>
            <person name="Prohaska S."/>
            <person name="Pruitt K."/>
            <person name="Puig M."/>
            <person name="Quesneville H."/>
            <person name="Ram K.R."/>
            <person name="Rand D."/>
            <person name="Rasmussen M.D."/>
            <person name="Reed L.K."/>
            <person name="Reenan R."/>
            <person name="Reily A."/>
            <person name="Remington K.A."/>
            <person name="Rieger T.T."/>
            <person name="Ritchie M.G."/>
            <person name="Robin C."/>
            <person name="Rogers Y.H."/>
            <person name="Rohde C."/>
            <person name="Rozas J."/>
            <person name="Rubenfield M.J."/>
            <person name="Ruiz A."/>
            <person name="Russo S."/>
            <person name="Salzberg S.L."/>
            <person name="Sanchez-Gracia A."/>
            <person name="Saranga D.J."/>
            <person name="Sato H."/>
            <person name="Schaeffer S.W."/>
            <person name="Schatz M.C."/>
            <person name="Schlenke T."/>
            <person name="Schwartz R."/>
            <person name="Segarra C."/>
            <person name="Singh R.S."/>
            <person name="Sirot L."/>
            <person name="Sirota M."/>
            <person name="Sisneros N.B."/>
            <person name="Smith C.D."/>
            <person name="Smith T.F."/>
            <person name="Spieth J."/>
            <person name="Stage D.E."/>
            <person name="Stark A."/>
            <person name="Stephan W."/>
            <person name="Strausberg R.L."/>
            <person name="Strempel S."/>
            <person name="Sturgill D."/>
            <person name="Sutton G."/>
            <person name="Sutton G.G."/>
            <person name="Tao W."/>
            <person name="Teichmann S."/>
            <person name="Tobari Y.N."/>
            <person name="Tomimura Y."/>
            <person name="Tsolas J.M."/>
            <person name="Valente V.L."/>
            <person name="Venter E."/>
            <person name="Venter J.C."/>
            <person name="Vicario S."/>
            <person name="Vieira F.G."/>
            <person name="Vilella A.J."/>
            <person name="Villasante A."/>
            <person name="Walenz B."/>
            <person name="Wang J."/>
            <person name="Wasserman M."/>
            <person name="Watts T."/>
            <person name="Wilson D."/>
            <person name="Wilson R.K."/>
            <person name="Wing R.A."/>
            <person name="Wolfner M.F."/>
            <person name="Wong A."/>
            <person name="Wong G.K."/>
            <person name="Wu C.I."/>
            <person name="Wu G."/>
            <person name="Yamamoto D."/>
            <person name="Yang H.P."/>
            <person name="Yang S.P."/>
            <person name="Yorke J.A."/>
            <person name="Yoshida K."/>
            <person name="Zdobnov E."/>
            <person name="Zhang P."/>
            <person name="Zhang Y."/>
            <person name="Zimin A.V."/>
            <person name="Baldwin J."/>
            <person name="Abdouelleil A."/>
            <person name="Abdulkadir J."/>
            <person name="Abebe A."/>
            <person name="Abera B."/>
            <person name="Abreu J."/>
            <person name="Acer S.C."/>
            <person name="Aftuck L."/>
            <person name="Alexander A."/>
            <person name="An P."/>
            <person name="Anderson E."/>
            <person name="Anderson S."/>
            <person name="Arachi H."/>
            <person name="Azer M."/>
            <person name="Bachantsang P."/>
            <person name="Barry A."/>
            <person name="Bayul T."/>
            <person name="Berlin A."/>
            <person name="Bessette D."/>
            <person name="Bloom T."/>
            <person name="Blye J."/>
            <person name="Boguslavskiy L."/>
            <person name="Bonnet C."/>
            <person name="Boukhgalter B."/>
            <person name="Bourzgui I."/>
            <person name="Brown A."/>
            <person name="Cahill P."/>
            <person name="Channer S."/>
            <person name="Cheshatsang Y."/>
            <person name="Chuda L."/>
            <person name="Citroen M."/>
            <person name="Collymore A."/>
            <person name="Cooke P."/>
            <person name="Costello M."/>
            <person name="D'Aco K."/>
            <person name="Daza R."/>
            <person name="De Haan G."/>
            <person name="DeGray S."/>
            <person name="DeMaso C."/>
            <person name="Dhargay N."/>
            <person name="Dooley K."/>
            <person name="Dooley E."/>
            <person name="Doricent M."/>
            <person name="Dorje P."/>
            <person name="Dorjee K."/>
            <person name="Dupes A."/>
            <person name="Elong R."/>
            <person name="Falk J."/>
            <person name="Farina A."/>
            <person name="Faro S."/>
            <person name="Ferguson D."/>
            <person name="Fisher S."/>
            <person name="Foley C.D."/>
            <person name="Franke A."/>
            <person name="Friedrich D."/>
            <person name="Gadbois L."/>
            <person name="Gearin G."/>
            <person name="Gearin C.R."/>
            <person name="Giannoukos G."/>
            <person name="Goode T."/>
            <person name="Graham J."/>
            <person name="Grandbois E."/>
            <person name="Grewal S."/>
            <person name="Gyaltsen K."/>
            <person name="Hafez N."/>
            <person name="Hagos B."/>
            <person name="Hall J."/>
            <person name="Henson C."/>
            <person name="Hollinger A."/>
            <person name="Honan T."/>
            <person name="Huard M.D."/>
            <person name="Hughes L."/>
            <person name="Hurhula B."/>
            <person name="Husby M.E."/>
            <person name="Kamat A."/>
            <person name="Kanga B."/>
            <person name="Kashin S."/>
            <person name="Khazanovich D."/>
            <person name="Kisner P."/>
            <person name="Lance K."/>
            <person name="Lara M."/>
            <person name="Lee W."/>
            <person name="Lennon N."/>
            <person name="Letendre F."/>
            <person name="LeVine R."/>
            <person name="Lipovsky A."/>
            <person name="Liu X."/>
            <person name="Liu J."/>
            <person name="Liu S."/>
            <person name="Lokyitsang T."/>
            <person name="Lokyitsang Y."/>
            <person name="Lubonja R."/>
            <person name="Lui A."/>
            <person name="MacDonald P."/>
            <person name="Magnisalis V."/>
            <person name="Maru K."/>
            <person name="Matthews C."/>
            <person name="McCusker W."/>
            <person name="McDonough S."/>
            <person name="Mehta T."/>
            <person name="Meldrim J."/>
            <person name="Meneus L."/>
            <person name="Mihai O."/>
            <person name="Mihalev A."/>
            <person name="Mihova T."/>
            <person name="Mittelman R."/>
            <person name="Mlenga V."/>
            <person name="Montmayeur A."/>
            <person name="Mulrain L."/>
            <person name="Navidi A."/>
            <person name="Naylor J."/>
            <person name="Negash T."/>
            <person name="Nguyen T."/>
            <person name="Nguyen N."/>
            <person name="Nicol R."/>
            <person name="Norbu C."/>
            <person name="Norbu N."/>
            <person name="Novod N."/>
            <person name="O'Neill B."/>
            <person name="Osman S."/>
            <person name="Markiewicz E."/>
            <person name="Oyono O.L."/>
            <person name="Patti C."/>
            <person name="Phunkhang P."/>
            <person name="Pierre F."/>
            <person name="Priest M."/>
            <person name="Raghuraman S."/>
            <person name="Rege F."/>
            <person name="Reyes R."/>
            <person name="Rise C."/>
            <person name="Rogov P."/>
            <person name="Ross K."/>
            <person name="Ryan E."/>
            <person name="Settipalli S."/>
            <person name="Shea T."/>
            <person name="Sherpa N."/>
            <person name="Shi L."/>
            <person name="Shih D."/>
            <person name="Sparrow T."/>
            <person name="Spaulding J."/>
            <person name="Stalker J."/>
            <person name="Stange-Thomann N."/>
            <person name="Stavropoulos S."/>
            <person name="Stone C."/>
            <person name="Strader C."/>
            <person name="Tesfaye S."/>
            <person name="Thomson T."/>
            <person name="Thoulutsang Y."/>
            <person name="Thoulutsang D."/>
            <person name="Topham K."/>
            <person name="Topping I."/>
            <person name="Tsamla T."/>
            <person name="Vassiliev H."/>
            <person name="Vo A."/>
            <person name="Wangchuk T."/>
            <person name="Wangdi T."/>
            <person name="Weiand M."/>
            <person name="Wilkinson J."/>
            <person name="Wilson A."/>
            <person name="Yadav S."/>
            <person name="Young G."/>
            <person name="Yu Q."/>
            <person name="Zembek L."/>
            <person name="Zhong D."/>
            <person name="Zimmer A."/>
            <person name="Zwirko Z."/>
            <person name="Jaffe D.B."/>
            <person name="Alvarez P."/>
            <person name="Brockman W."/>
            <person name="Butler J."/>
            <person name="Chin C."/>
            <person name="Gnerre S."/>
            <person name="Grabherr M."/>
            <person name="Kleber M."/>
            <person name="Mauceli E."/>
            <person name="MacCallum I."/>
        </authorList>
    </citation>
    <scope>NUCLEOTIDE SEQUENCE [LARGE SCALE GENOMIC DNA]</scope>
    <source>
        <strain evidence="4">Tucson 14030-0811.24</strain>
    </source>
</reference>
<gene>
    <name evidence="3" type="primary">Dwil\GK27519</name>
    <name evidence="3" type="ORF">Dwil_GK27519</name>
</gene>
<dbReference type="EMBL" id="CH963920">
    <property type="protein sequence ID" value="KRF98810.1"/>
    <property type="molecule type" value="Genomic_DNA"/>
</dbReference>
<dbReference type="InterPro" id="IPR016187">
    <property type="entry name" value="CTDL_fold"/>
</dbReference>
<feature type="domain" description="C-type lectin" evidence="2">
    <location>
        <begin position="27"/>
        <end position="152"/>
    </location>
</feature>
<evidence type="ECO:0000313" key="3">
    <source>
        <dbReference type="EMBL" id="KRF98810.1"/>
    </source>
</evidence>
<dbReference type="Proteomes" id="UP000007798">
    <property type="component" value="Unassembled WGS sequence"/>
</dbReference>
<accession>A0A0Q9WRI4</accession>
<dbReference type="KEGG" id="dwi:26529521"/>
<evidence type="ECO:0000259" key="2">
    <source>
        <dbReference type="PROSITE" id="PS50041"/>
    </source>
</evidence>
<keyword evidence="1" id="KW-1015">Disulfide bond</keyword>
<dbReference type="FunCoup" id="A0A0Q9WRI4">
    <property type="interactions" value="5"/>
</dbReference>
<dbReference type="AlphaFoldDB" id="A0A0Q9WRI4"/>
<proteinExistence type="predicted"/>
<keyword evidence="4" id="KW-1185">Reference proteome</keyword>
<dbReference type="InterPro" id="IPR001304">
    <property type="entry name" value="C-type_lectin-like"/>
</dbReference>
<dbReference type="Gene3D" id="3.10.100.10">
    <property type="entry name" value="Mannose-Binding Protein A, subunit A"/>
    <property type="match status" value="1"/>
</dbReference>
<dbReference type="SMART" id="SM00034">
    <property type="entry name" value="CLECT"/>
    <property type="match status" value="1"/>
</dbReference>
<name>A0A0Q9WRI4_DROWI</name>
<sequence>MTYEITPIIKDGLPGFTNITTAPFLKIGEGYYYIETNLKKNWFEAHETCRRIGAELIAFETIEEWKLVNQYLADMKMDDVLYWTSGNDLANDGQHVWFSNGLNITLDEIWYPGEPNNGVGGSAHCDVMCFSNGGPTGLNDTYCYNMMRYICEAPQPKTAAFIVW</sequence>
<dbReference type="PROSITE" id="PS00615">
    <property type="entry name" value="C_TYPE_LECTIN_1"/>
    <property type="match status" value="1"/>
</dbReference>
<organism evidence="3 4">
    <name type="scientific">Drosophila willistoni</name>
    <name type="common">Fruit fly</name>
    <dbReference type="NCBI Taxonomy" id="7260"/>
    <lineage>
        <taxon>Eukaryota</taxon>
        <taxon>Metazoa</taxon>
        <taxon>Ecdysozoa</taxon>
        <taxon>Arthropoda</taxon>
        <taxon>Hexapoda</taxon>
        <taxon>Insecta</taxon>
        <taxon>Pterygota</taxon>
        <taxon>Neoptera</taxon>
        <taxon>Endopterygota</taxon>
        <taxon>Diptera</taxon>
        <taxon>Brachycera</taxon>
        <taxon>Muscomorpha</taxon>
        <taxon>Ephydroidea</taxon>
        <taxon>Drosophilidae</taxon>
        <taxon>Drosophila</taxon>
        <taxon>Sophophora</taxon>
    </lineage>
</organism>
<evidence type="ECO:0000256" key="1">
    <source>
        <dbReference type="ARBA" id="ARBA00023157"/>
    </source>
</evidence>
<dbReference type="InterPro" id="IPR016186">
    <property type="entry name" value="C-type_lectin-like/link_sf"/>
</dbReference>
<dbReference type="OrthoDB" id="7773875at2759"/>
<evidence type="ECO:0000313" key="4">
    <source>
        <dbReference type="Proteomes" id="UP000007798"/>
    </source>
</evidence>
<dbReference type="InParanoid" id="A0A0Q9WRI4"/>
<dbReference type="InterPro" id="IPR018378">
    <property type="entry name" value="C-type_lectin_CS"/>
</dbReference>
<dbReference type="PANTHER" id="PTHR22803">
    <property type="entry name" value="MANNOSE, PHOSPHOLIPASE, LECTIN RECEPTOR RELATED"/>
    <property type="match status" value="1"/>
</dbReference>
<dbReference type="Pfam" id="PF00059">
    <property type="entry name" value="Lectin_C"/>
    <property type="match status" value="1"/>
</dbReference>